<keyword evidence="3" id="KW-1185">Reference proteome</keyword>
<name>A0AAN9Y224_9HEMI</name>
<gene>
    <name evidence="2" type="ORF">V9T40_000782</name>
</gene>
<organism evidence="2 3">
    <name type="scientific">Parthenolecanium corni</name>
    <dbReference type="NCBI Taxonomy" id="536013"/>
    <lineage>
        <taxon>Eukaryota</taxon>
        <taxon>Metazoa</taxon>
        <taxon>Ecdysozoa</taxon>
        <taxon>Arthropoda</taxon>
        <taxon>Hexapoda</taxon>
        <taxon>Insecta</taxon>
        <taxon>Pterygota</taxon>
        <taxon>Neoptera</taxon>
        <taxon>Paraneoptera</taxon>
        <taxon>Hemiptera</taxon>
        <taxon>Sternorrhyncha</taxon>
        <taxon>Coccoidea</taxon>
        <taxon>Coccidae</taxon>
        <taxon>Parthenolecanium</taxon>
    </lineage>
</organism>
<accession>A0AAN9Y224</accession>
<comment type="caution">
    <text evidence="2">The sequence shown here is derived from an EMBL/GenBank/DDBJ whole genome shotgun (WGS) entry which is preliminary data.</text>
</comment>
<proteinExistence type="predicted"/>
<dbReference type="AlphaFoldDB" id="A0AAN9Y224"/>
<evidence type="ECO:0000313" key="2">
    <source>
        <dbReference type="EMBL" id="KAK7580153.1"/>
    </source>
</evidence>
<protein>
    <submittedName>
        <fullName evidence="2">Uncharacterized protein</fullName>
    </submittedName>
</protein>
<feature type="region of interest" description="Disordered" evidence="1">
    <location>
        <begin position="131"/>
        <end position="323"/>
    </location>
</feature>
<dbReference type="EMBL" id="JBBCAQ010000034">
    <property type="protein sequence ID" value="KAK7580153.1"/>
    <property type="molecule type" value="Genomic_DNA"/>
</dbReference>
<sequence length="620" mass="66825">MTFPSGTPPDLPPGTVLTTTEAASTYSWPINSSHLHTPSPETKTTTSASESFSTDTPTTNAILPSTQKMINMSLTMPPYASQTGERVLTDISTFAFPLSNPHTSSPSSTSPSLAREKQLDAVAPTTTQIPSTSHHVFAGKGLPLPNGYPSNVPKAKHKENVDNDSGSMRDDSISGPVVMPLLGNSREVSVNRRRQSHTSWWSSDHKRKSPTSDPVISHPAAEDRLDPRSLVPAPGSRAGISSVGLNPMRLPSGSSSSSRNGTGASSHPSTNSSMLSITSVAPTTSIPNDDLSSDYQADDSDVITEDSPPKQNASSENGSTDLDLSSLRKKFLLQFTNTTDPPTSALPNNTPSRHSHSTVRKTTGYFSTLHTFNSSIDEDHLSFSASSVDNSTSDGTTYDVTTSTLSYTTPLHEITAPILLSRNVTSAANVTSKVSHAINKEQLQFPGITLKVSHVLIPKQKRSRYNIQNMRIELPKTESLNKAPASVPKTSKNSNCTRFPVLVVTAADAESKEKVNLTEERYDCEFSSQIPSSTQQKEPVDRIRTYYGGYVFRYTIPKASNGSNSTDQLSTEVARTTDMTTVEDGDDYYPSYGEYLESANGSSNSGKQFLFFSSAEICNG</sequence>
<evidence type="ECO:0000256" key="1">
    <source>
        <dbReference type="SAM" id="MobiDB-lite"/>
    </source>
</evidence>
<feature type="compositionally biased region" description="Polar residues" evidence="1">
    <location>
        <begin position="309"/>
        <end position="323"/>
    </location>
</feature>
<feature type="region of interest" description="Disordered" evidence="1">
    <location>
        <begin position="337"/>
        <end position="359"/>
    </location>
</feature>
<feature type="compositionally biased region" description="Polar residues" evidence="1">
    <location>
        <begin position="267"/>
        <end position="287"/>
    </location>
</feature>
<evidence type="ECO:0000313" key="3">
    <source>
        <dbReference type="Proteomes" id="UP001367676"/>
    </source>
</evidence>
<reference evidence="2 3" key="1">
    <citation type="submission" date="2024-03" db="EMBL/GenBank/DDBJ databases">
        <title>Adaptation during the transition from Ophiocordyceps entomopathogen to insect associate is accompanied by gene loss and intensified selection.</title>
        <authorList>
            <person name="Ward C.M."/>
            <person name="Onetto C.A."/>
            <person name="Borneman A.R."/>
        </authorList>
    </citation>
    <scope>NUCLEOTIDE SEQUENCE [LARGE SCALE GENOMIC DNA]</scope>
    <source>
        <strain evidence="2">AWRI1</strain>
        <tissue evidence="2">Single Adult Female</tissue>
    </source>
</reference>
<feature type="compositionally biased region" description="Polar residues" evidence="1">
    <location>
        <begin position="337"/>
        <end position="352"/>
    </location>
</feature>
<dbReference type="Proteomes" id="UP001367676">
    <property type="component" value="Unassembled WGS sequence"/>
</dbReference>
<feature type="compositionally biased region" description="Low complexity" evidence="1">
    <location>
        <begin position="252"/>
        <end position="266"/>
    </location>
</feature>
<feature type="region of interest" description="Disordered" evidence="1">
    <location>
        <begin position="29"/>
        <end position="61"/>
    </location>
</feature>